<evidence type="ECO:0000256" key="16">
    <source>
        <dbReference type="ARBA" id="ARBA00047359"/>
    </source>
</evidence>
<comment type="pathway">
    <text evidence="2">Amino-acid biosynthesis; L-arginine biosynthesis; carbamoyl phosphate from bicarbonate: step 1/1.</text>
</comment>
<dbReference type="PROSITE" id="PS51855">
    <property type="entry name" value="MGS"/>
    <property type="match status" value="1"/>
</dbReference>
<dbReference type="Pfam" id="PF25596">
    <property type="entry name" value="CPSase_L_D1"/>
    <property type="match status" value="2"/>
</dbReference>
<dbReference type="GO" id="GO:0004088">
    <property type="term" value="F:carbamoyl-phosphate synthase (glutamine-hydrolyzing) activity"/>
    <property type="evidence" value="ECO:0007669"/>
    <property type="project" value="UniProtKB-EC"/>
</dbReference>
<evidence type="ECO:0000256" key="12">
    <source>
        <dbReference type="ARBA" id="ARBA00022842"/>
    </source>
</evidence>
<organism evidence="22 23">
    <name type="scientific">Candidatus Shapirobacteria bacterium CG07_land_8_20_14_0_80_39_18</name>
    <dbReference type="NCBI Taxonomy" id="1974882"/>
    <lineage>
        <taxon>Bacteria</taxon>
        <taxon>Candidatus Shapironibacteriota</taxon>
    </lineage>
</organism>
<evidence type="ECO:0000313" key="22">
    <source>
        <dbReference type="EMBL" id="PIU34575.1"/>
    </source>
</evidence>
<dbReference type="GO" id="GO:0004087">
    <property type="term" value="F:carbamoyl-phosphate synthase (ammonia) activity"/>
    <property type="evidence" value="ECO:0007669"/>
    <property type="project" value="UniProtKB-EC"/>
</dbReference>
<dbReference type="Gene3D" id="3.30.1490.20">
    <property type="entry name" value="ATP-grasp fold, A domain"/>
    <property type="match status" value="1"/>
</dbReference>
<dbReference type="Pfam" id="PF02786">
    <property type="entry name" value="CPSase_L_D2"/>
    <property type="match status" value="2"/>
</dbReference>
<dbReference type="GO" id="GO:0005524">
    <property type="term" value="F:ATP binding"/>
    <property type="evidence" value="ECO:0007669"/>
    <property type="project" value="UniProtKB-UniRule"/>
</dbReference>
<dbReference type="GO" id="GO:0006526">
    <property type="term" value="P:L-arginine biosynthetic process"/>
    <property type="evidence" value="ECO:0007669"/>
    <property type="project" value="UniProtKB-KW"/>
</dbReference>
<name>A0A2M6YR30_9BACT</name>
<dbReference type="Gene3D" id="3.30.470.20">
    <property type="entry name" value="ATP-grasp fold, B domain"/>
    <property type="match status" value="2"/>
</dbReference>
<evidence type="ECO:0000256" key="14">
    <source>
        <dbReference type="ARBA" id="ARBA00023211"/>
    </source>
</evidence>
<comment type="catalytic activity">
    <reaction evidence="17">
        <text>hydrogencarbonate + L-glutamine + 2 ATP + H2O = carbamoyl phosphate + L-glutamate + 2 ADP + phosphate + 2 H(+)</text>
        <dbReference type="Rhea" id="RHEA:18633"/>
        <dbReference type="ChEBI" id="CHEBI:15377"/>
        <dbReference type="ChEBI" id="CHEBI:15378"/>
        <dbReference type="ChEBI" id="CHEBI:17544"/>
        <dbReference type="ChEBI" id="CHEBI:29985"/>
        <dbReference type="ChEBI" id="CHEBI:30616"/>
        <dbReference type="ChEBI" id="CHEBI:43474"/>
        <dbReference type="ChEBI" id="CHEBI:58228"/>
        <dbReference type="ChEBI" id="CHEBI:58359"/>
        <dbReference type="ChEBI" id="CHEBI:456216"/>
        <dbReference type="EC" id="6.3.5.5"/>
    </reaction>
</comment>
<feature type="domain" description="ATP-grasp" evidence="20">
    <location>
        <begin position="131"/>
        <end position="323"/>
    </location>
</feature>
<dbReference type="InterPro" id="IPR036914">
    <property type="entry name" value="MGS-like_dom_sf"/>
</dbReference>
<evidence type="ECO:0000256" key="2">
    <source>
        <dbReference type="ARBA" id="ARBA00005077"/>
    </source>
</evidence>
<dbReference type="AlphaFoldDB" id="A0A2M6YR30"/>
<dbReference type="EC" id="6.3.4.16" evidence="15"/>
<dbReference type="PROSITE" id="PS50975">
    <property type="entry name" value="ATP_GRASP"/>
    <property type="match status" value="2"/>
</dbReference>
<evidence type="ECO:0000256" key="1">
    <source>
        <dbReference type="ARBA" id="ARBA00001936"/>
    </source>
</evidence>
<dbReference type="SUPFAM" id="SSF52440">
    <property type="entry name" value="PreATP-grasp domain"/>
    <property type="match status" value="2"/>
</dbReference>
<dbReference type="InterPro" id="IPR005483">
    <property type="entry name" value="CPSase_dom"/>
</dbReference>
<evidence type="ECO:0000256" key="15">
    <source>
        <dbReference type="ARBA" id="ARBA00044063"/>
    </source>
</evidence>
<dbReference type="PANTHER" id="PTHR11405:SF53">
    <property type="entry name" value="CARBAMOYL-PHOSPHATE SYNTHASE [AMMONIA], MITOCHONDRIAL"/>
    <property type="match status" value="1"/>
</dbReference>
<dbReference type="SUPFAM" id="SSF56059">
    <property type="entry name" value="Glutathione synthetase ATP-binding domain-like"/>
    <property type="match status" value="2"/>
</dbReference>
<dbReference type="Pfam" id="PF02142">
    <property type="entry name" value="MGS"/>
    <property type="match status" value="1"/>
</dbReference>
<dbReference type="Gene3D" id="3.40.50.20">
    <property type="match status" value="2"/>
</dbReference>
<dbReference type="PRINTS" id="PR00098">
    <property type="entry name" value="CPSASE"/>
</dbReference>
<comment type="caution">
    <text evidence="22">The sequence shown here is derived from an EMBL/GenBank/DDBJ whole genome shotgun (WGS) entry which is preliminary data.</text>
</comment>
<dbReference type="GO" id="GO:0006541">
    <property type="term" value="P:glutamine metabolic process"/>
    <property type="evidence" value="ECO:0007669"/>
    <property type="project" value="TreeGrafter"/>
</dbReference>
<evidence type="ECO:0000256" key="18">
    <source>
        <dbReference type="ARBA" id="ARBA00074189"/>
    </source>
</evidence>
<evidence type="ECO:0000256" key="3">
    <source>
        <dbReference type="ARBA" id="ARBA00009799"/>
    </source>
</evidence>
<dbReference type="FunFam" id="3.40.50.20:FF:000002">
    <property type="entry name" value="Carbamoyl-phosphate synthase large chain"/>
    <property type="match status" value="1"/>
</dbReference>
<keyword evidence="11 19" id="KW-0067">ATP-binding</keyword>
<evidence type="ECO:0000256" key="19">
    <source>
        <dbReference type="PROSITE-ProRule" id="PRU00409"/>
    </source>
</evidence>
<dbReference type="Gene3D" id="3.40.50.1380">
    <property type="entry name" value="Methylglyoxal synthase-like domain"/>
    <property type="match status" value="1"/>
</dbReference>
<dbReference type="FunFam" id="3.40.50.20:FF:000001">
    <property type="entry name" value="Carbamoyl-phosphate synthase large chain"/>
    <property type="match status" value="1"/>
</dbReference>
<dbReference type="NCBIfam" id="NF009455">
    <property type="entry name" value="PRK12815.1"/>
    <property type="match status" value="1"/>
</dbReference>
<dbReference type="SMART" id="SM01096">
    <property type="entry name" value="CPSase_L_D3"/>
    <property type="match status" value="1"/>
</dbReference>
<evidence type="ECO:0000256" key="9">
    <source>
        <dbReference type="ARBA" id="ARBA00022737"/>
    </source>
</evidence>
<dbReference type="NCBIfam" id="TIGR01369">
    <property type="entry name" value="CPSaseII_lrg"/>
    <property type="match status" value="1"/>
</dbReference>
<dbReference type="GO" id="GO:0006221">
    <property type="term" value="P:pyrimidine nucleotide biosynthetic process"/>
    <property type="evidence" value="ECO:0007669"/>
    <property type="project" value="UniProtKB-KW"/>
</dbReference>
<dbReference type="NCBIfam" id="NF003671">
    <property type="entry name" value="PRK05294.1"/>
    <property type="match status" value="1"/>
</dbReference>
<dbReference type="Proteomes" id="UP000229502">
    <property type="component" value="Unassembled WGS sequence"/>
</dbReference>
<accession>A0A2M6YR30</accession>
<dbReference type="GO" id="GO:0005737">
    <property type="term" value="C:cytoplasm"/>
    <property type="evidence" value="ECO:0007669"/>
    <property type="project" value="TreeGrafter"/>
</dbReference>
<sequence>MNKLPKKVLILGSGALKIGQAGEFDYSGSQAIKALKEEGIKTILVNPNIATIQTSKGFADAIYFLPVNSEFVQKIIAKERPDGILLGFGGQTALNCGLELGKRGILRKYRVKVLGTGITTINQTESRRLFAEHLRKLGLKIPKSQAVYNLKSALKTALDIGYPVICRGGFSLGGQGSNIAKNENQLKEIVPRALSFAKEILIEEYLYGWKEIEYEVVRDQADNCIAVCNMENLDPMGIHTGESIVVAPSQTLNNEEYYQLRKIAIEVIRHFQIVGECNIQFALHPKSGDWRIIEVNARLSRSSALASKVTGYPLAFIAAKLALGYTLDQLKNSITQKTSAFFEPSLDYLAIKIPRWDFEKFGLPFQKIGTEMQSVGEIMAIGRNFPETLQKAVRMLNQEYEGIIDPQLGSLSVAKIKKLIKTPNSKRIFQVTAGLLKGISAEEISRLTKIDYWFIAEMKKITDFYRTLQGVALRTQGDPLKNLREAKLLGFSDNQIAKILHTTSSKISEERKKHQIFPSVKQIDTLAAEYPAKTNYLYTTYQGDKDDLMFQEKEQIMVLASGPYCIGSSVEFDWCAVNTVNTLRKEKHLTIIVNCNPETVSTDYDITDKLYFEELSLERISDICQKEHLAGIIVSVGGQIPNNLAIQLSESGFKILGTKPEDIDRSEDRRKFSNLLNDLNISQPVWQKFDDIESAIAFARKIGFPVIARPSYVLSGKAMSVSHNEKSLLDYLSKVDGKHACIVISKFIENAKEIEADFVANKGKILLCAVSEHIENAGVHSGDASIVFPPQRVYLETIRKIKNACQRIAAALKITGPANIQFLARDNQIMVIECNLRASRTFPFISKMCNHNFIETATNVLIGNKVIVNNHFLDANFVGIKVPQFSFSRLKEVDPVLRVEMASTGEVACLGDDVEEAYLKAIIAADQHLPRKTVLLSLGGEENKIRFLEEAKLLSEIGLKIYATHKTCEFLNKNKIPTEKLYKIHEKEEPNIATFLAQKKLDLVININDQGYLPKDAAEDDYKIRRNTVDFGIPLITNLQAAKLFVQAFSKKKEKDLLIKSYEKYLV</sequence>
<dbReference type="InterPro" id="IPR005479">
    <property type="entry name" value="CPAse_ATP-bd"/>
</dbReference>
<keyword evidence="9" id="KW-0677">Repeat</keyword>
<evidence type="ECO:0000256" key="6">
    <source>
        <dbReference type="ARBA" id="ARBA00022598"/>
    </source>
</evidence>
<dbReference type="InterPro" id="IPR016185">
    <property type="entry name" value="PreATP-grasp_dom_sf"/>
</dbReference>
<keyword evidence="10 19" id="KW-0547">Nucleotide-binding</keyword>
<dbReference type="EC" id="6.3.5.5" evidence="4"/>
<gene>
    <name evidence="22" type="ORF">COT03_02120</name>
</gene>
<comment type="cofactor">
    <cofactor evidence="1">
        <name>Mn(2+)</name>
        <dbReference type="ChEBI" id="CHEBI:29035"/>
    </cofactor>
</comment>
<evidence type="ECO:0000256" key="4">
    <source>
        <dbReference type="ARBA" id="ARBA00012738"/>
    </source>
</evidence>
<evidence type="ECO:0000259" key="21">
    <source>
        <dbReference type="PROSITE" id="PS51855"/>
    </source>
</evidence>
<dbReference type="InterPro" id="IPR013815">
    <property type="entry name" value="ATP_grasp_subdomain_1"/>
</dbReference>
<dbReference type="InterPro" id="IPR011761">
    <property type="entry name" value="ATP-grasp"/>
</dbReference>
<feature type="domain" description="MGS-like" evidence="21">
    <location>
        <begin position="927"/>
        <end position="1067"/>
    </location>
</feature>
<keyword evidence="14" id="KW-0464">Manganese</keyword>
<dbReference type="FunFam" id="3.30.470.20:FF:000026">
    <property type="entry name" value="Carbamoyl-phosphate synthase large chain"/>
    <property type="match status" value="1"/>
</dbReference>
<keyword evidence="5" id="KW-0055">Arginine biosynthesis</keyword>
<dbReference type="InterPro" id="IPR011607">
    <property type="entry name" value="MGS-like_dom"/>
</dbReference>
<dbReference type="FunFam" id="3.30.470.20:FF:000001">
    <property type="entry name" value="Carbamoyl-phosphate synthase large chain"/>
    <property type="match status" value="1"/>
</dbReference>
<evidence type="ECO:0000256" key="11">
    <source>
        <dbReference type="ARBA" id="ARBA00022840"/>
    </source>
</evidence>
<dbReference type="Pfam" id="PF02787">
    <property type="entry name" value="CPSase_L_D3"/>
    <property type="match status" value="1"/>
</dbReference>
<evidence type="ECO:0000256" key="10">
    <source>
        <dbReference type="ARBA" id="ARBA00022741"/>
    </source>
</evidence>
<dbReference type="InterPro" id="IPR006275">
    <property type="entry name" value="CPSase_lsu"/>
</dbReference>
<dbReference type="FunFam" id="1.10.1030.10:FF:000002">
    <property type="entry name" value="Carbamoyl-phosphate synthase large chain"/>
    <property type="match status" value="1"/>
</dbReference>
<dbReference type="InterPro" id="IPR036897">
    <property type="entry name" value="CarbamoylP_synth_lsu_oligo_sf"/>
</dbReference>
<dbReference type="PANTHER" id="PTHR11405">
    <property type="entry name" value="CARBAMOYLTRANSFERASE FAMILY MEMBER"/>
    <property type="match status" value="1"/>
</dbReference>
<keyword evidence="12" id="KW-0460">Magnesium</keyword>
<dbReference type="SUPFAM" id="SSF48108">
    <property type="entry name" value="Carbamoyl phosphate synthetase, large subunit connection domain"/>
    <property type="match status" value="1"/>
</dbReference>
<evidence type="ECO:0000259" key="20">
    <source>
        <dbReference type="PROSITE" id="PS50975"/>
    </source>
</evidence>
<dbReference type="SUPFAM" id="SSF52335">
    <property type="entry name" value="Methylglyoxal synthase-like"/>
    <property type="match status" value="1"/>
</dbReference>
<proteinExistence type="inferred from homology"/>
<dbReference type="PROSITE" id="PS00867">
    <property type="entry name" value="CPSASE_2"/>
    <property type="match status" value="2"/>
</dbReference>
<keyword evidence="13" id="KW-0665">Pyrimidine biosynthesis</keyword>
<reference evidence="23" key="1">
    <citation type="submission" date="2017-09" db="EMBL/GenBank/DDBJ databases">
        <title>Depth-based differentiation of microbial function through sediment-hosted aquifers and enrichment of novel symbionts in the deep terrestrial subsurface.</title>
        <authorList>
            <person name="Probst A.J."/>
            <person name="Ladd B."/>
            <person name="Jarett J.K."/>
            <person name="Geller-Mcgrath D.E."/>
            <person name="Sieber C.M.K."/>
            <person name="Emerson J.B."/>
            <person name="Anantharaman K."/>
            <person name="Thomas B.C."/>
            <person name="Malmstrom R."/>
            <person name="Stieglmeier M."/>
            <person name="Klingl A."/>
            <person name="Woyke T."/>
            <person name="Ryan C.M."/>
            <person name="Banfield J.F."/>
        </authorList>
    </citation>
    <scope>NUCLEOTIDE SEQUENCE [LARGE SCALE GENOMIC DNA]</scope>
</reference>
<dbReference type="Gene3D" id="1.10.1030.10">
    <property type="entry name" value="Carbamoyl-phosphate synthetase, large subunit oligomerisation domain"/>
    <property type="match status" value="1"/>
</dbReference>
<dbReference type="GO" id="GO:0046872">
    <property type="term" value="F:metal ion binding"/>
    <property type="evidence" value="ECO:0007669"/>
    <property type="project" value="UniProtKB-KW"/>
</dbReference>
<keyword evidence="6" id="KW-0436">Ligase</keyword>
<evidence type="ECO:0000313" key="23">
    <source>
        <dbReference type="Proteomes" id="UP000229502"/>
    </source>
</evidence>
<keyword evidence="8" id="KW-0479">Metal-binding</keyword>
<evidence type="ECO:0000256" key="7">
    <source>
        <dbReference type="ARBA" id="ARBA00022605"/>
    </source>
</evidence>
<evidence type="ECO:0000256" key="17">
    <source>
        <dbReference type="ARBA" id="ARBA00048816"/>
    </source>
</evidence>
<dbReference type="InterPro" id="IPR058047">
    <property type="entry name" value="CPSase_preATP-grasp"/>
</dbReference>
<comment type="similarity">
    <text evidence="3">Belongs to the CarB family.</text>
</comment>
<dbReference type="InterPro" id="IPR005480">
    <property type="entry name" value="CPSase_lsu_oligo"/>
</dbReference>
<evidence type="ECO:0000256" key="5">
    <source>
        <dbReference type="ARBA" id="ARBA00022571"/>
    </source>
</evidence>
<comment type="catalytic activity">
    <reaction evidence="16">
        <text>hydrogencarbonate + NH4(+) + 2 ATP = carbamoyl phosphate + 2 ADP + phosphate + 2 H(+)</text>
        <dbReference type="Rhea" id="RHEA:18029"/>
        <dbReference type="ChEBI" id="CHEBI:15378"/>
        <dbReference type="ChEBI" id="CHEBI:17544"/>
        <dbReference type="ChEBI" id="CHEBI:28938"/>
        <dbReference type="ChEBI" id="CHEBI:30616"/>
        <dbReference type="ChEBI" id="CHEBI:43474"/>
        <dbReference type="ChEBI" id="CHEBI:58228"/>
        <dbReference type="ChEBI" id="CHEBI:456216"/>
        <dbReference type="EC" id="6.3.4.16"/>
    </reaction>
</comment>
<evidence type="ECO:0000256" key="8">
    <source>
        <dbReference type="ARBA" id="ARBA00022723"/>
    </source>
</evidence>
<dbReference type="EMBL" id="PEWZ01000103">
    <property type="protein sequence ID" value="PIU34575.1"/>
    <property type="molecule type" value="Genomic_DNA"/>
</dbReference>
<evidence type="ECO:0000256" key="13">
    <source>
        <dbReference type="ARBA" id="ARBA00022975"/>
    </source>
</evidence>
<feature type="domain" description="ATP-grasp" evidence="20">
    <location>
        <begin position="673"/>
        <end position="862"/>
    </location>
</feature>
<keyword evidence="7" id="KW-0028">Amino-acid biosynthesis</keyword>
<dbReference type="SMART" id="SM00851">
    <property type="entry name" value="MGS"/>
    <property type="match status" value="1"/>
</dbReference>
<protein>
    <recommendedName>
        <fullName evidence="18">Carbamoyl phosphate synthase arginine-specific large chain</fullName>
        <ecNumber evidence="15">6.3.4.16</ecNumber>
        <ecNumber evidence="4">6.3.5.5</ecNumber>
    </recommendedName>
</protein>